<dbReference type="AlphaFoldDB" id="A0A1Y2CY09"/>
<evidence type="ECO:0000313" key="2">
    <source>
        <dbReference type="Proteomes" id="UP000193642"/>
    </source>
</evidence>
<protein>
    <recommendedName>
        <fullName evidence="3">MULE transposase domain-containing protein</fullName>
    </recommendedName>
</protein>
<gene>
    <name evidence="1" type="ORF">BCR33DRAFT_401325</name>
</gene>
<dbReference type="EMBL" id="MCGO01000004">
    <property type="protein sequence ID" value="ORY51913.1"/>
    <property type="molecule type" value="Genomic_DNA"/>
</dbReference>
<keyword evidence="2" id="KW-1185">Reference proteome</keyword>
<evidence type="ECO:0000313" key="1">
    <source>
        <dbReference type="EMBL" id="ORY51913.1"/>
    </source>
</evidence>
<comment type="caution">
    <text evidence="1">The sequence shown here is derived from an EMBL/GenBank/DDBJ whole genome shotgun (WGS) entry which is preliminary data.</text>
</comment>
<accession>A0A1Y2CY09</accession>
<proteinExistence type="predicted"/>
<dbReference type="Proteomes" id="UP000193642">
    <property type="component" value="Unassembled WGS sequence"/>
</dbReference>
<sequence>MWPPLHPTYTWLPSNQNPYYSVPMGANWGCSSQQYLQAPNANTAIGFRNAESLTFNQQPQTYQVTAQPKPSQYENNSSNQIQKAVSELARAFQMFEAKMLSISNVDVPVNFIPRSSSLSMQGVEESGGVLESGDVSAQPILQPVHTRFWHEEISKLAIHWEKSKGVRVGNLFEIKYEGLYSSKAHPMSNPFTVAFRSDVTKVEMDKAIAANVNAIDIRLNCNGSTDHCTANMKGITGIISARSKCPECQQNSSAPACVNCKRDTRRRCTFALVAVVKAKDLTQVVTIFQHPHRMSSGSDYKRQGIAPIITEFVRALQEPTMGRVRSFGAVANRFRSFPEHVLASPKDVKRVETQTMKRMKAIGESDPFEALVALQREYPGEFRILQNLPENGKPSKKGPFHGIFMSDENILSWLMTPEVIGIDSMFNVNENGAPVTILTSTHSTTNHSYPAAVLLSSCVTEEMYTLFLKAAVANVEEYAKKAVSNGCMPDGHETKVQGGMEYMKEVCREGFSRRVLVVKQDFSIALRNAVRAVFPDAIISGCLVHLCRIIESEMTSEKVHGTNDDLCKVLGKLGKWLSPEVYDFISKQLSEVAEEKADISASVRVGVNIPAKRKRNGEIHLSYSKDFRADLYYHIQFVLRSTSREHSRSLWNEFFLKMYPLIQKHYEQLPTIDQKRQAAALILYFASGLADPEGWGGKETQD</sequence>
<name>A0A1Y2CY09_9FUNG</name>
<organism evidence="1 2">
    <name type="scientific">Rhizoclosmatium globosum</name>
    <dbReference type="NCBI Taxonomy" id="329046"/>
    <lineage>
        <taxon>Eukaryota</taxon>
        <taxon>Fungi</taxon>
        <taxon>Fungi incertae sedis</taxon>
        <taxon>Chytridiomycota</taxon>
        <taxon>Chytridiomycota incertae sedis</taxon>
        <taxon>Chytridiomycetes</taxon>
        <taxon>Chytridiales</taxon>
        <taxon>Chytriomycetaceae</taxon>
        <taxon>Rhizoclosmatium</taxon>
    </lineage>
</organism>
<dbReference type="OrthoDB" id="10361986at2759"/>
<reference evidence="1 2" key="1">
    <citation type="submission" date="2016-07" db="EMBL/GenBank/DDBJ databases">
        <title>Pervasive Adenine N6-methylation of Active Genes in Fungi.</title>
        <authorList>
            <consortium name="DOE Joint Genome Institute"/>
            <person name="Mondo S.J."/>
            <person name="Dannebaum R.O."/>
            <person name="Kuo R.C."/>
            <person name="Labutti K."/>
            <person name="Haridas S."/>
            <person name="Kuo A."/>
            <person name="Salamov A."/>
            <person name="Ahrendt S.R."/>
            <person name="Lipzen A."/>
            <person name="Sullivan W."/>
            <person name="Andreopoulos W.B."/>
            <person name="Clum A."/>
            <person name="Lindquist E."/>
            <person name="Daum C."/>
            <person name="Ramamoorthy G.K."/>
            <person name="Gryganskyi A."/>
            <person name="Culley D."/>
            <person name="Magnuson J.K."/>
            <person name="James T.Y."/>
            <person name="O'Malley M.A."/>
            <person name="Stajich J.E."/>
            <person name="Spatafora J.W."/>
            <person name="Visel A."/>
            <person name="Grigoriev I.V."/>
        </authorList>
    </citation>
    <scope>NUCLEOTIDE SEQUENCE [LARGE SCALE GENOMIC DNA]</scope>
    <source>
        <strain evidence="1 2">JEL800</strain>
    </source>
</reference>
<evidence type="ECO:0008006" key="3">
    <source>
        <dbReference type="Google" id="ProtNLM"/>
    </source>
</evidence>